<reference evidence="1 2" key="2">
    <citation type="submission" date="2013-04" db="EMBL/GenBank/DDBJ databases">
        <title>The Genome Sequence of Bilophila wadsworthia 3_1_6.</title>
        <authorList>
            <consortium name="The Broad Institute Genomics Platform"/>
            <person name="Earl A."/>
            <person name="Ward D."/>
            <person name="Feldgarden M."/>
            <person name="Gevers D."/>
            <person name="Sibley C."/>
            <person name="Strauss J."/>
            <person name="Allen-Vercoe E."/>
            <person name="Walker B."/>
            <person name="Young S."/>
            <person name="Zeng Q."/>
            <person name="Gargeya S."/>
            <person name="Fitzgerald M."/>
            <person name="Haas B."/>
            <person name="Abouelleil A."/>
            <person name="Allen A.W."/>
            <person name="Alvarado L."/>
            <person name="Arachchi H.M."/>
            <person name="Berlin A.M."/>
            <person name="Chapman S.B."/>
            <person name="Gainer-Dewar J."/>
            <person name="Goldberg J."/>
            <person name="Griggs A."/>
            <person name="Gujja S."/>
            <person name="Hansen M."/>
            <person name="Howarth C."/>
            <person name="Imamovic A."/>
            <person name="Ireland A."/>
            <person name="Larimer J."/>
            <person name="McCowan C."/>
            <person name="Murphy C."/>
            <person name="Pearson M."/>
            <person name="Poon T.W."/>
            <person name="Priest M."/>
            <person name="Roberts A."/>
            <person name="Saif S."/>
            <person name="Shea T."/>
            <person name="Sisk P."/>
            <person name="Sykes S."/>
            <person name="Wortman J."/>
            <person name="Nusbaum C."/>
            <person name="Birren B."/>
        </authorList>
    </citation>
    <scope>NUCLEOTIDE SEQUENCE [LARGE SCALE GENOMIC DNA]</scope>
    <source>
        <strain evidence="1 2">3_1_6</strain>
    </source>
</reference>
<gene>
    <name evidence="1" type="ORF">HMPREF0179_02991</name>
</gene>
<evidence type="ECO:0000313" key="2">
    <source>
        <dbReference type="Proteomes" id="UP000006034"/>
    </source>
</evidence>
<dbReference type="RefSeq" id="WP_005029282.1">
    <property type="nucleotide sequence ID" value="NZ_KE150238.1"/>
</dbReference>
<organism evidence="1 2">
    <name type="scientific">Bilophila wadsworthia (strain 3_1_6)</name>
    <dbReference type="NCBI Taxonomy" id="563192"/>
    <lineage>
        <taxon>Bacteria</taxon>
        <taxon>Pseudomonadati</taxon>
        <taxon>Thermodesulfobacteriota</taxon>
        <taxon>Desulfovibrionia</taxon>
        <taxon>Desulfovibrionales</taxon>
        <taxon>Desulfovibrionaceae</taxon>
        <taxon>Bilophila</taxon>
    </lineage>
</organism>
<protein>
    <recommendedName>
        <fullName evidence="3">Tetratricopeptide repeat protein</fullName>
    </recommendedName>
</protein>
<dbReference type="InterPro" id="IPR011990">
    <property type="entry name" value="TPR-like_helical_dom_sf"/>
</dbReference>
<accession>E5Y9X3</accession>
<dbReference type="HOGENOM" id="CLU_164105_0_0_7"/>
<evidence type="ECO:0000313" key="1">
    <source>
        <dbReference type="EMBL" id="EFV43250.1"/>
    </source>
</evidence>
<dbReference type="STRING" id="563192.HMPREF0179_02991"/>
<dbReference type="AlphaFoldDB" id="E5Y9X3"/>
<dbReference type="GeneID" id="78084620"/>
<name>E5Y9X3_BILW3</name>
<dbReference type="SUPFAM" id="SSF48452">
    <property type="entry name" value="TPR-like"/>
    <property type="match status" value="1"/>
</dbReference>
<proteinExistence type="predicted"/>
<evidence type="ECO:0008006" key="3">
    <source>
        <dbReference type="Google" id="ProtNLM"/>
    </source>
</evidence>
<comment type="caution">
    <text evidence="1">The sequence shown here is derived from an EMBL/GenBank/DDBJ whole genome shotgun (WGS) entry which is preliminary data.</text>
</comment>
<sequence length="124" mass="13070">MLSDTQISRLLDVANAACHGGNVVDARAMYAGVLALRPGFASALMGKALSHIVVDDFDEAERLLKDEVLAAMPEDEDAQALLGLCYTLARRQGEAEAVLAPLAAGEGPRAELAAGLLEKLRQEP</sequence>
<keyword evidence="2" id="KW-1185">Reference proteome</keyword>
<dbReference type="OrthoDB" id="5465359at2"/>
<dbReference type="Gene3D" id="1.25.40.10">
    <property type="entry name" value="Tetratricopeptide repeat domain"/>
    <property type="match status" value="1"/>
</dbReference>
<reference evidence="1 2" key="1">
    <citation type="submission" date="2010-10" db="EMBL/GenBank/DDBJ databases">
        <authorList>
            <consortium name="The Broad Institute Genome Sequencing Platform"/>
            <person name="Ward D."/>
            <person name="Earl A."/>
            <person name="Feldgarden M."/>
            <person name="Young S.K."/>
            <person name="Gargeya S."/>
            <person name="Zeng Q."/>
            <person name="Alvarado L."/>
            <person name="Berlin A."/>
            <person name="Bochicchio J."/>
            <person name="Chapman S.B."/>
            <person name="Chen Z."/>
            <person name="Freedman E."/>
            <person name="Gellesch M."/>
            <person name="Goldberg J."/>
            <person name="Griggs A."/>
            <person name="Gujja S."/>
            <person name="Heilman E."/>
            <person name="Heiman D."/>
            <person name="Howarth C."/>
            <person name="Mehta T."/>
            <person name="Neiman D."/>
            <person name="Pearson M."/>
            <person name="Roberts A."/>
            <person name="Saif S."/>
            <person name="Shea T."/>
            <person name="Shenoy N."/>
            <person name="Sisk P."/>
            <person name="Stolte C."/>
            <person name="Sykes S."/>
            <person name="White J."/>
            <person name="Yandava C."/>
            <person name="Allen-Vercoe E."/>
            <person name="Sibley C."/>
            <person name="Ambrose C.E."/>
            <person name="Strauss J."/>
            <person name="Daigneault M."/>
            <person name="Haas B."/>
            <person name="Nusbaum C."/>
            <person name="Birren B."/>
        </authorList>
    </citation>
    <scope>NUCLEOTIDE SEQUENCE [LARGE SCALE GENOMIC DNA]</scope>
    <source>
        <strain evidence="1 2">3_1_6</strain>
    </source>
</reference>
<dbReference type="EMBL" id="ADCP02000001">
    <property type="protein sequence ID" value="EFV43250.1"/>
    <property type="molecule type" value="Genomic_DNA"/>
</dbReference>
<dbReference type="eggNOG" id="COG0457">
    <property type="taxonomic scope" value="Bacteria"/>
</dbReference>
<dbReference type="Proteomes" id="UP000006034">
    <property type="component" value="Unassembled WGS sequence"/>
</dbReference>